<dbReference type="EC" id="2.7.1.69" evidence="8"/>
<evidence type="ECO:0000313" key="8">
    <source>
        <dbReference type="EMBL" id="KEQ33399.1"/>
    </source>
</evidence>
<evidence type="ECO:0000256" key="6">
    <source>
        <dbReference type="ARBA" id="ARBA00022683"/>
    </source>
</evidence>
<evidence type="ECO:0000256" key="5">
    <source>
        <dbReference type="ARBA" id="ARBA00022679"/>
    </source>
</evidence>
<dbReference type="PANTHER" id="PTHR47738:SF2">
    <property type="entry name" value="PTS SYSTEM FRUCTOSE-LIKE EIIA COMPONENT"/>
    <property type="match status" value="1"/>
</dbReference>
<dbReference type="Proteomes" id="UP000028093">
    <property type="component" value="Unassembled WGS sequence"/>
</dbReference>
<evidence type="ECO:0000256" key="2">
    <source>
        <dbReference type="ARBA" id="ARBA00022448"/>
    </source>
</evidence>
<evidence type="ECO:0000256" key="4">
    <source>
        <dbReference type="ARBA" id="ARBA00022597"/>
    </source>
</evidence>
<dbReference type="PANTHER" id="PTHR47738">
    <property type="entry name" value="PTS SYSTEM FRUCTOSE-LIKE EIIA COMPONENT-RELATED"/>
    <property type="match status" value="1"/>
</dbReference>
<dbReference type="InterPro" id="IPR004715">
    <property type="entry name" value="PTS_IIA_fruc"/>
</dbReference>
<evidence type="ECO:0000259" key="7">
    <source>
        <dbReference type="PROSITE" id="PS51094"/>
    </source>
</evidence>
<dbReference type="CDD" id="cd00211">
    <property type="entry name" value="PTS_IIA_fru"/>
    <property type="match status" value="1"/>
</dbReference>
<dbReference type="Gene3D" id="3.40.930.10">
    <property type="entry name" value="Mannitol-specific EII, Chain A"/>
    <property type="match status" value="1"/>
</dbReference>
<dbReference type="Pfam" id="PF00359">
    <property type="entry name" value="PTS_EIIA_2"/>
    <property type="match status" value="1"/>
</dbReference>
<keyword evidence="5 8" id="KW-0808">Transferase</keyword>
<reference evidence="8 9" key="1">
    <citation type="submission" date="2014-05" db="EMBL/GenBank/DDBJ databases">
        <authorList>
            <person name="Daugherty S.C."/>
            <person name="Tallon L.J."/>
            <person name="Sadzewicz L."/>
            <person name="Kilian M."/>
            <person name="Tettelin H."/>
        </authorList>
    </citation>
    <scope>NUCLEOTIDE SEQUENCE [LARGE SCALE GENOMIC DNA]</scope>
    <source>
        <strain evidence="8 9">SK1126</strain>
    </source>
</reference>
<dbReference type="GO" id="GO:0005737">
    <property type="term" value="C:cytoplasm"/>
    <property type="evidence" value="ECO:0007669"/>
    <property type="project" value="UniProtKB-SubCell"/>
</dbReference>
<accession>A0A081PRS6</accession>
<evidence type="ECO:0000313" key="9">
    <source>
        <dbReference type="Proteomes" id="UP000028093"/>
    </source>
</evidence>
<comment type="caution">
    <text evidence="8">The sequence shown here is derived from an EMBL/GenBank/DDBJ whole genome shotgun (WGS) entry which is preliminary data.</text>
</comment>
<dbReference type="GO" id="GO:0008982">
    <property type="term" value="F:protein-N(PI)-phosphohistidine-sugar phosphotransferase activity"/>
    <property type="evidence" value="ECO:0007669"/>
    <property type="project" value="InterPro"/>
</dbReference>
<dbReference type="EMBL" id="JPFT01000005">
    <property type="protein sequence ID" value="KEQ33399.1"/>
    <property type="molecule type" value="Genomic_DNA"/>
</dbReference>
<dbReference type="InterPro" id="IPR051541">
    <property type="entry name" value="PTS_SugarTrans_NitroReg"/>
</dbReference>
<keyword evidence="4" id="KW-0762">Sugar transport</keyword>
<dbReference type="GO" id="GO:0009401">
    <property type="term" value="P:phosphoenolpyruvate-dependent sugar phosphotransferase system"/>
    <property type="evidence" value="ECO:0007669"/>
    <property type="project" value="UniProtKB-KW"/>
</dbReference>
<dbReference type="PROSITE" id="PS51094">
    <property type="entry name" value="PTS_EIIA_TYPE_2"/>
    <property type="match status" value="1"/>
</dbReference>
<dbReference type="FunFam" id="3.40.930.10:FF:000009">
    <property type="entry name" value="PTS system, fructose specific IIABC component"/>
    <property type="match status" value="1"/>
</dbReference>
<dbReference type="SUPFAM" id="SSF55804">
    <property type="entry name" value="Phoshotransferase/anion transport protein"/>
    <property type="match status" value="1"/>
</dbReference>
<dbReference type="PATRIC" id="fig|28037.99.peg.1227"/>
<protein>
    <submittedName>
        <fullName evidence="8">PTS system, fructose subfamily, IIA component domain protein</fullName>
        <ecNumber evidence="8">2.7.1.69</ecNumber>
    </submittedName>
</protein>
<keyword evidence="2" id="KW-0813">Transport</keyword>
<keyword evidence="3" id="KW-0597">Phosphoprotein</keyword>
<dbReference type="AlphaFoldDB" id="A0A081PRS6"/>
<gene>
    <name evidence="8" type="primary">fruA</name>
    <name evidence="8" type="ORF">SK1126_1307</name>
</gene>
<proteinExistence type="predicted"/>
<comment type="subcellular location">
    <subcellularLocation>
        <location evidence="1">Cytoplasm</location>
    </subcellularLocation>
</comment>
<dbReference type="InterPro" id="IPR016152">
    <property type="entry name" value="PTrfase/Anion_transptr"/>
</dbReference>
<dbReference type="GO" id="GO:0016020">
    <property type="term" value="C:membrane"/>
    <property type="evidence" value="ECO:0007669"/>
    <property type="project" value="InterPro"/>
</dbReference>
<feature type="domain" description="PTS EIIA type-2" evidence="7">
    <location>
        <begin position="5"/>
        <end position="149"/>
    </location>
</feature>
<dbReference type="NCBIfam" id="TIGR00848">
    <property type="entry name" value="fruA"/>
    <property type="match status" value="1"/>
</dbReference>
<sequence length="212" mass="23731">MKIQDLLRKDVMLLDLQATEKTAVIEEMIKSLTEHGYVTDFETFKEGILARESLTSTGLGDGIAMPHSKNAAVKEATVLFAKSNKGVDYESLDGQPTDLFFMIAAPEGANDTHLAALAELSQYLMKDGFADKLRQATSADQVIELFDLASEKLKNLFKHLPMTLLTLSLLLQLVRQVLLTLTWLKKPFKKWLLKWVLELRSKPTVPVVLVTN</sequence>
<evidence type="ECO:0000256" key="3">
    <source>
        <dbReference type="ARBA" id="ARBA00022553"/>
    </source>
</evidence>
<keyword evidence="6" id="KW-0598">Phosphotransferase system</keyword>
<evidence type="ECO:0000256" key="1">
    <source>
        <dbReference type="ARBA" id="ARBA00004496"/>
    </source>
</evidence>
<organism evidence="8 9">
    <name type="scientific">Streptococcus mitis</name>
    <dbReference type="NCBI Taxonomy" id="28037"/>
    <lineage>
        <taxon>Bacteria</taxon>
        <taxon>Bacillati</taxon>
        <taxon>Bacillota</taxon>
        <taxon>Bacilli</taxon>
        <taxon>Lactobacillales</taxon>
        <taxon>Streptococcaceae</taxon>
        <taxon>Streptococcus</taxon>
        <taxon>Streptococcus mitis group</taxon>
    </lineage>
</organism>
<name>A0A081PRS6_STRMT</name>
<dbReference type="InterPro" id="IPR002178">
    <property type="entry name" value="PTS_EIIA_type-2_dom"/>
</dbReference>